<sequence>MNCCTPEGPDLPPHAGAVPGGGAVPGDGAVPGGGAHPIPQARVPAGAFAMGDHHGDGYRADGELPVHRVVLPGFAIDATTVTVAAFAAFADATGYVTDAERFGASAVFHASAARRRERSERAESVQHPSAGVPVPGTPWWLTVPGATFRAPGGPGTVALDDHPVVHVSHADARAYCAWAGRALPTEAQWEYAARGGLDGARYPWGDEHPVPGRDCNIFVGDFPKPDGAVGTVAARSYAPNGYGLYQAVGNVWEWCADRFSARYYRASPEVSPTGPDRGTARVLRGGSHLCHDSYCYRYRTAARSHNTPNSTASNIGFRTVSDSDIVIP</sequence>
<evidence type="ECO:0000313" key="4">
    <source>
        <dbReference type="Proteomes" id="UP000271626"/>
    </source>
</evidence>
<feature type="compositionally biased region" description="Gly residues" evidence="1">
    <location>
        <begin position="18"/>
        <end position="35"/>
    </location>
</feature>
<dbReference type="GO" id="GO:0120147">
    <property type="term" value="F:formylglycine-generating oxidase activity"/>
    <property type="evidence" value="ECO:0007669"/>
    <property type="project" value="TreeGrafter"/>
</dbReference>
<dbReference type="PANTHER" id="PTHR23150:SF19">
    <property type="entry name" value="FORMYLGLYCINE-GENERATING ENZYME"/>
    <property type="match status" value="1"/>
</dbReference>
<dbReference type="InterPro" id="IPR016187">
    <property type="entry name" value="CTDL_fold"/>
</dbReference>
<proteinExistence type="predicted"/>
<dbReference type="PANTHER" id="PTHR23150">
    <property type="entry name" value="SULFATASE MODIFYING FACTOR 1, 2"/>
    <property type="match status" value="1"/>
</dbReference>
<dbReference type="Proteomes" id="UP000271626">
    <property type="component" value="Chromosome"/>
</dbReference>
<gene>
    <name evidence="3" type="primary">pkn1</name>
    <name evidence="3" type="ORF">NCTC10741_00675</name>
</gene>
<keyword evidence="3" id="KW-0808">Transferase</keyword>
<dbReference type="InterPro" id="IPR051043">
    <property type="entry name" value="Sulfatase_Mod_Factor_Kinase"/>
</dbReference>
<feature type="domain" description="Sulfatase-modifying factor enzyme-like" evidence="2">
    <location>
        <begin position="42"/>
        <end position="320"/>
    </location>
</feature>
<dbReference type="EC" id="2.7.11.1" evidence="3"/>
<organism evidence="3 4">
    <name type="scientific">Tsukamurella paurometabola</name>
    <name type="common">Corynebacterium paurometabolum</name>
    <dbReference type="NCBI Taxonomy" id="2061"/>
    <lineage>
        <taxon>Bacteria</taxon>
        <taxon>Bacillati</taxon>
        <taxon>Actinomycetota</taxon>
        <taxon>Actinomycetes</taxon>
        <taxon>Mycobacteriales</taxon>
        <taxon>Tsukamurellaceae</taxon>
        <taxon>Tsukamurella</taxon>
    </lineage>
</organism>
<dbReference type="OrthoDB" id="9768004at2"/>
<dbReference type="SUPFAM" id="SSF56436">
    <property type="entry name" value="C-type lectin-like"/>
    <property type="match status" value="1"/>
</dbReference>
<feature type="region of interest" description="Disordered" evidence="1">
    <location>
        <begin position="1"/>
        <end position="41"/>
    </location>
</feature>
<dbReference type="GO" id="GO:0004674">
    <property type="term" value="F:protein serine/threonine kinase activity"/>
    <property type="evidence" value="ECO:0007669"/>
    <property type="project" value="UniProtKB-EC"/>
</dbReference>
<protein>
    <submittedName>
        <fullName evidence="3">Serine/threonine-protein kinase pkn1</fullName>
        <ecNumber evidence="3">2.7.11.1</ecNumber>
    </submittedName>
</protein>
<evidence type="ECO:0000313" key="3">
    <source>
        <dbReference type="EMBL" id="VDR37569.1"/>
    </source>
</evidence>
<dbReference type="EMBL" id="LR131273">
    <property type="protein sequence ID" value="VDR37569.1"/>
    <property type="molecule type" value="Genomic_DNA"/>
</dbReference>
<accession>A0A3P8JW50</accession>
<dbReference type="AlphaFoldDB" id="A0A3P8JW50"/>
<evidence type="ECO:0000259" key="2">
    <source>
        <dbReference type="Pfam" id="PF03781"/>
    </source>
</evidence>
<dbReference type="Pfam" id="PF03781">
    <property type="entry name" value="FGE-sulfatase"/>
    <property type="match status" value="1"/>
</dbReference>
<evidence type="ECO:0000256" key="1">
    <source>
        <dbReference type="SAM" id="MobiDB-lite"/>
    </source>
</evidence>
<keyword evidence="3" id="KW-0418">Kinase</keyword>
<dbReference type="InterPro" id="IPR005532">
    <property type="entry name" value="SUMF_dom"/>
</dbReference>
<reference evidence="3 4" key="1">
    <citation type="submission" date="2018-12" db="EMBL/GenBank/DDBJ databases">
        <authorList>
            <consortium name="Pathogen Informatics"/>
        </authorList>
    </citation>
    <scope>NUCLEOTIDE SEQUENCE [LARGE SCALE GENOMIC DNA]</scope>
    <source>
        <strain evidence="3 4">NCTC10741</strain>
    </source>
</reference>
<name>A0A3P8JW50_TSUPA</name>
<dbReference type="InterPro" id="IPR042095">
    <property type="entry name" value="SUMF_sf"/>
</dbReference>
<dbReference type="Gene3D" id="3.90.1580.10">
    <property type="entry name" value="paralog of FGE (formylglycine-generating enzyme)"/>
    <property type="match status" value="1"/>
</dbReference>